<dbReference type="InterPro" id="IPR011251">
    <property type="entry name" value="Luciferase-like_dom"/>
</dbReference>
<protein>
    <submittedName>
        <fullName evidence="5">LLM class flavin-dependent oxidoreductase</fullName>
    </submittedName>
</protein>
<reference evidence="4 7" key="1">
    <citation type="journal article" date="2020" name="Science">
        <title>Unexpected conservation and global transmission of agrobacterial virulence plasmids.</title>
        <authorList>
            <person name="Weisberg A.J."/>
            <person name="Davis E.W. 2nd"/>
            <person name="Tabima J."/>
            <person name="Belcher M.S."/>
            <person name="Miller M."/>
            <person name="Kuo C.H."/>
            <person name="Loper J.E."/>
            <person name="Grunwald N.J."/>
            <person name="Putnam M.L."/>
            <person name="Chang J.H."/>
        </authorList>
    </citation>
    <scope>NUCLEOTIDE SEQUENCE [LARGE SCALE GENOMIC DNA]</scope>
    <source>
        <strain evidence="4 7">A19/93</strain>
    </source>
</reference>
<dbReference type="Pfam" id="PF00296">
    <property type="entry name" value="Bac_luciferase"/>
    <property type="match status" value="1"/>
</dbReference>
<dbReference type="AlphaFoldDB" id="A0AAE7RBM7"/>
<dbReference type="PANTHER" id="PTHR30137:SF8">
    <property type="entry name" value="BLR5498 PROTEIN"/>
    <property type="match status" value="1"/>
</dbReference>
<evidence type="ECO:0000256" key="1">
    <source>
        <dbReference type="ARBA" id="ARBA00023002"/>
    </source>
</evidence>
<dbReference type="EMBL" id="CP049208">
    <property type="protein sequence ID" value="QTG03422.1"/>
    <property type="molecule type" value="Genomic_DNA"/>
</dbReference>
<feature type="domain" description="Luciferase-like" evidence="3">
    <location>
        <begin position="1"/>
        <end position="306"/>
    </location>
</feature>
<dbReference type="GO" id="GO:0004497">
    <property type="term" value="F:monooxygenase activity"/>
    <property type="evidence" value="ECO:0007669"/>
    <property type="project" value="UniProtKB-KW"/>
</dbReference>
<dbReference type="EMBL" id="JAAMCP010000017">
    <property type="protein sequence ID" value="NTF39732.1"/>
    <property type="molecule type" value="Genomic_DNA"/>
</dbReference>
<evidence type="ECO:0000256" key="2">
    <source>
        <dbReference type="ARBA" id="ARBA00023033"/>
    </source>
</evidence>
<accession>A0AAE7RBM7</accession>
<keyword evidence="1" id="KW-0560">Oxidoreductase</keyword>
<evidence type="ECO:0000313" key="6">
    <source>
        <dbReference type="Proteomes" id="UP000663912"/>
    </source>
</evidence>
<geneLocation type="plasmid" evidence="5 6">
    <name>pW2_73_1</name>
</geneLocation>
<gene>
    <name evidence="4" type="ORF">G6L72_23880</name>
    <name evidence="5" type="ORF">G6M88_23525</name>
</gene>
<keyword evidence="5" id="KW-0614">Plasmid</keyword>
<dbReference type="PANTHER" id="PTHR30137">
    <property type="entry name" value="LUCIFERASE-LIKE MONOOXYGENASE"/>
    <property type="match status" value="1"/>
</dbReference>
<dbReference type="GO" id="GO:0005829">
    <property type="term" value="C:cytosol"/>
    <property type="evidence" value="ECO:0007669"/>
    <property type="project" value="TreeGrafter"/>
</dbReference>
<dbReference type="InterPro" id="IPR050766">
    <property type="entry name" value="Bact_Lucif_Oxidored"/>
</dbReference>
<keyword evidence="2" id="KW-0503">Monooxygenase</keyword>
<keyword evidence="7" id="KW-1185">Reference proteome</keyword>
<organism evidence="5 6">
    <name type="scientific">Agrobacterium rubi</name>
    <dbReference type="NCBI Taxonomy" id="28099"/>
    <lineage>
        <taxon>Bacteria</taxon>
        <taxon>Pseudomonadati</taxon>
        <taxon>Pseudomonadota</taxon>
        <taxon>Alphaproteobacteria</taxon>
        <taxon>Hyphomicrobiales</taxon>
        <taxon>Rhizobiaceae</taxon>
        <taxon>Rhizobium/Agrobacterium group</taxon>
        <taxon>Agrobacterium</taxon>
    </lineage>
</organism>
<evidence type="ECO:0000313" key="7">
    <source>
        <dbReference type="Proteomes" id="UP000822331"/>
    </source>
</evidence>
<name>A0AAE7RBM7_9HYPH</name>
<reference evidence="5" key="2">
    <citation type="submission" date="2020-02" db="EMBL/GenBank/DDBJ databases">
        <title>Unexpected conservation and global transmission of agrobacterial virulence plasmids.</title>
        <authorList>
            <person name="Weisberg A.J."/>
            <person name="Davis E.W. II"/>
            <person name="Tabima J.R."/>
            <person name="Belcher M.S."/>
            <person name="Miller M."/>
            <person name="Kuo C.-H."/>
            <person name="Loper J.E."/>
            <person name="Grunwald N.J."/>
            <person name="Putnam M.L."/>
            <person name="Chang J.H."/>
        </authorList>
    </citation>
    <scope>NUCLEOTIDE SEQUENCE</scope>
    <source>
        <strain evidence="5">W2/73</strain>
        <plasmid evidence="5">pW2_73_1</plasmid>
    </source>
</reference>
<dbReference type="SUPFAM" id="SSF51679">
    <property type="entry name" value="Bacterial luciferase-like"/>
    <property type="match status" value="1"/>
</dbReference>
<evidence type="ECO:0000313" key="4">
    <source>
        <dbReference type="EMBL" id="NTF39732.1"/>
    </source>
</evidence>
<evidence type="ECO:0000313" key="5">
    <source>
        <dbReference type="EMBL" id="QTG03422.1"/>
    </source>
</evidence>
<sequence length="342" mass="38069">MKFSVIFSFVAPPDSTTTHRHTFAEYRRLLPLVEDLGYHGIHMTEHHFQADGYNPSPILTLAMAAGVTKKVKLATNILISSLYAPVQLLEDLSMLDNLSDGRLILGTSPGYASEEFAGRGIAYADRFKLHEEIIDFLQHGWENPEDIGFESSMIKVPSVRLSPRPVQARLPIWYGVSGPKLLVKAAKRRAVLVASPRHTTAELQEHYSQYVAACGEEGFTPTERPIFRECLVLDSVDEAEHHAAIGTNGIFGIYGRKSAEGERSLHTDSGDLVTDEGMVQFRAMSSRYIVGDPQLAIEKIQALKDALNPTEVVLRMQMPGVPTERIERSLRLFAEKVMPHFA</sequence>
<dbReference type="Gene3D" id="3.20.20.30">
    <property type="entry name" value="Luciferase-like domain"/>
    <property type="match status" value="1"/>
</dbReference>
<dbReference type="KEGG" id="arui:G6M88_23525"/>
<dbReference type="Proteomes" id="UP000663912">
    <property type="component" value="Plasmid pW2_73_1"/>
</dbReference>
<dbReference type="RefSeq" id="WP_065700980.1">
    <property type="nucleotide sequence ID" value="NZ_CP049208.1"/>
</dbReference>
<evidence type="ECO:0000259" key="3">
    <source>
        <dbReference type="Pfam" id="PF00296"/>
    </source>
</evidence>
<dbReference type="InterPro" id="IPR036661">
    <property type="entry name" value="Luciferase-like_sf"/>
</dbReference>
<proteinExistence type="predicted"/>
<dbReference type="Proteomes" id="UP000822331">
    <property type="component" value="Unassembled WGS sequence"/>
</dbReference>
<dbReference type="GO" id="GO:0016705">
    <property type="term" value="F:oxidoreductase activity, acting on paired donors, with incorporation or reduction of molecular oxygen"/>
    <property type="evidence" value="ECO:0007669"/>
    <property type="project" value="InterPro"/>
</dbReference>